<gene>
    <name evidence="11" type="ORF">DAPPUDRAFT_312845</name>
</gene>
<dbReference type="Pfam" id="PF01344">
    <property type="entry name" value="Kelch_1"/>
    <property type="match status" value="1"/>
</dbReference>
<comment type="subcellular location">
    <subcellularLocation>
        <location evidence="1">Cytoplasm</location>
    </subcellularLocation>
</comment>
<evidence type="ECO:0000259" key="10">
    <source>
        <dbReference type="PROSITE" id="PS50097"/>
    </source>
</evidence>
<dbReference type="InterPro" id="IPR006652">
    <property type="entry name" value="Kelch_1"/>
</dbReference>
<keyword evidence="5" id="KW-0963">Cytoplasm</keyword>
<evidence type="ECO:0000256" key="5">
    <source>
        <dbReference type="ARBA" id="ARBA00022490"/>
    </source>
</evidence>
<dbReference type="STRING" id="6669.E9G1S5"/>
<dbReference type="GO" id="GO:0031463">
    <property type="term" value="C:Cul3-RING ubiquitin ligase complex"/>
    <property type="evidence" value="ECO:0000318"/>
    <property type="project" value="GO_Central"/>
</dbReference>
<evidence type="ECO:0000313" key="11">
    <source>
        <dbReference type="EMBL" id="EFX86549.1"/>
    </source>
</evidence>
<dbReference type="GO" id="GO:0003779">
    <property type="term" value="F:actin binding"/>
    <property type="evidence" value="ECO:0007669"/>
    <property type="project" value="UniProtKB-KW"/>
</dbReference>
<dbReference type="GO" id="GO:0016567">
    <property type="term" value="P:protein ubiquitination"/>
    <property type="evidence" value="ECO:0007669"/>
    <property type="project" value="UniProtKB-UniPathway"/>
</dbReference>
<dbReference type="Pfam" id="PF07707">
    <property type="entry name" value="BACK"/>
    <property type="match status" value="1"/>
</dbReference>
<dbReference type="Pfam" id="PF00651">
    <property type="entry name" value="BTB"/>
    <property type="match status" value="1"/>
</dbReference>
<dbReference type="Gene3D" id="1.25.40.420">
    <property type="match status" value="1"/>
</dbReference>
<dbReference type="CDD" id="cd18458">
    <property type="entry name" value="BACK_KLHL19_KEAP1"/>
    <property type="match status" value="1"/>
</dbReference>
<dbReference type="Gene3D" id="2.120.10.80">
    <property type="entry name" value="Kelch-type beta propeller"/>
    <property type="match status" value="1"/>
</dbReference>
<keyword evidence="7" id="KW-0833">Ubl conjugation pathway</keyword>
<dbReference type="SMART" id="SM00225">
    <property type="entry name" value="BTB"/>
    <property type="match status" value="1"/>
</dbReference>
<dbReference type="InParanoid" id="E9G1S5"/>
<dbReference type="InterPro" id="IPR017096">
    <property type="entry name" value="BTB-kelch_protein"/>
</dbReference>
<comment type="function">
    <text evidence="9">Probable substrate-specific adapter of an E3 ubiquitin-protein ligase complex which mediates the ubiquitination and subsequent proteasomal degradation of target proteins. May have a role in synapse differentiation and growth.</text>
</comment>
<dbReference type="SMART" id="SM00612">
    <property type="entry name" value="Kelch"/>
    <property type="match status" value="6"/>
</dbReference>
<dbReference type="Gene3D" id="3.30.710.10">
    <property type="entry name" value="Potassium Channel Kv1.1, Chain A"/>
    <property type="match status" value="1"/>
</dbReference>
<evidence type="ECO:0000256" key="2">
    <source>
        <dbReference type="ARBA" id="ARBA00004906"/>
    </source>
</evidence>
<dbReference type="FunFam" id="2.120.10.80:FF:000024">
    <property type="entry name" value="Kelch-like ECH-associated protein 1"/>
    <property type="match status" value="1"/>
</dbReference>
<dbReference type="HOGENOM" id="CLU_004253_14_2_1"/>
<dbReference type="SUPFAM" id="SSF117281">
    <property type="entry name" value="Kelch motif"/>
    <property type="match status" value="1"/>
</dbReference>
<name>E9G1S5_DAPPU</name>
<dbReference type="KEGG" id="dpx:DAPPUDRAFT_312845"/>
<dbReference type="PROSITE" id="PS50097">
    <property type="entry name" value="BTB"/>
    <property type="match status" value="1"/>
</dbReference>
<evidence type="ECO:0000256" key="1">
    <source>
        <dbReference type="ARBA" id="ARBA00004496"/>
    </source>
</evidence>
<dbReference type="InterPro" id="IPR011705">
    <property type="entry name" value="BACK"/>
</dbReference>
<dbReference type="PIRSF" id="PIRSF037037">
    <property type="entry name" value="Kelch-like_protein_gigaxonin"/>
    <property type="match status" value="1"/>
</dbReference>
<reference evidence="11 12" key="1">
    <citation type="journal article" date="2011" name="Science">
        <title>The ecoresponsive genome of Daphnia pulex.</title>
        <authorList>
            <person name="Colbourne J.K."/>
            <person name="Pfrender M.E."/>
            <person name="Gilbert D."/>
            <person name="Thomas W.K."/>
            <person name="Tucker A."/>
            <person name="Oakley T.H."/>
            <person name="Tokishita S."/>
            <person name="Aerts A."/>
            <person name="Arnold G.J."/>
            <person name="Basu M.K."/>
            <person name="Bauer D.J."/>
            <person name="Caceres C.E."/>
            <person name="Carmel L."/>
            <person name="Casola C."/>
            <person name="Choi J.H."/>
            <person name="Detter J.C."/>
            <person name="Dong Q."/>
            <person name="Dusheyko S."/>
            <person name="Eads B.D."/>
            <person name="Frohlich T."/>
            <person name="Geiler-Samerotte K.A."/>
            <person name="Gerlach D."/>
            <person name="Hatcher P."/>
            <person name="Jogdeo S."/>
            <person name="Krijgsveld J."/>
            <person name="Kriventseva E.V."/>
            <person name="Kultz D."/>
            <person name="Laforsch C."/>
            <person name="Lindquist E."/>
            <person name="Lopez J."/>
            <person name="Manak J.R."/>
            <person name="Muller J."/>
            <person name="Pangilinan J."/>
            <person name="Patwardhan R.P."/>
            <person name="Pitluck S."/>
            <person name="Pritham E.J."/>
            <person name="Rechtsteiner A."/>
            <person name="Rho M."/>
            <person name="Rogozin I.B."/>
            <person name="Sakarya O."/>
            <person name="Salamov A."/>
            <person name="Schaack S."/>
            <person name="Shapiro H."/>
            <person name="Shiga Y."/>
            <person name="Skalitzky C."/>
            <person name="Smith Z."/>
            <person name="Souvorov A."/>
            <person name="Sung W."/>
            <person name="Tang Z."/>
            <person name="Tsuchiya D."/>
            <person name="Tu H."/>
            <person name="Vos H."/>
            <person name="Wang M."/>
            <person name="Wolf Y.I."/>
            <person name="Yamagata H."/>
            <person name="Yamada T."/>
            <person name="Ye Y."/>
            <person name="Shaw J.R."/>
            <person name="Andrews J."/>
            <person name="Crease T.J."/>
            <person name="Tang H."/>
            <person name="Lucas S.M."/>
            <person name="Robertson H.M."/>
            <person name="Bork P."/>
            <person name="Koonin E.V."/>
            <person name="Zdobnov E.M."/>
            <person name="Grigoriev I.V."/>
            <person name="Lynch M."/>
            <person name="Boore J.L."/>
        </authorList>
    </citation>
    <scope>NUCLEOTIDE SEQUENCE [LARGE SCALE GENOMIC DNA]</scope>
</reference>
<comment type="pathway">
    <text evidence="2">Protein modification; protein ubiquitination.</text>
</comment>
<evidence type="ECO:0000256" key="4">
    <source>
        <dbReference type="ARBA" id="ARBA00022441"/>
    </source>
</evidence>
<dbReference type="PhylomeDB" id="E9G1S5"/>
<dbReference type="EMBL" id="GL732529">
    <property type="protein sequence ID" value="EFX86549.1"/>
    <property type="molecule type" value="Genomic_DNA"/>
</dbReference>
<dbReference type="InterPro" id="IPR047098">
    <property type="entry name" value="KEAP1_BACK"/>
</dbReference>
<dbReference type="PANTHER" id="PTHR24412:SF401">
    <property type="entry name" value="FI11917P"/>
    <property type="match status" value="1"/>
</dbReference>
<dbReference type="AlphaFoldDB" id="E9G1S5"/>
<dbReference type="Proteomes" id="UP000000305">
    <property type="component" value="Unassembled WGS sequence"/>
</dbReference>
<sequence length="626" mass="69465">MDSNPGCSGFSQCWKIRSQCNQSSSDQSFASGLDPASYTFTAQGEMKCCIKSYQYDLLKSLYVMKHNQMLTDVRLDVVNETFHAHKIVLAAASPYFKAMFTSGLREKDASVVKLQGVCPTVMNKLLTFIYTGEIVINQLVVCQLLPTANMLQVSPVIQACCTFLENQLDPSNALGIAAFAEQHHCSNLYKAANEFIDQHFIQVCQEEEFLQLSSCQLVALIRRDHLNVREERDVYNAVLKWVRSNEEHRRPKMEDILGAVRCHYLSPSFLKDQMKNCDILRKVPACREHLAKIFQELSLHKSPCVPQRTPSAPCVLYIVAGFSRRSLNLFEAFSVSENKWLTLPPLPKSLSGLGGAFLRGMLYAVGGRENIPDALGHSGYVNAYDPVTSTWHSRADLLQTRHRAGLAVLDGYLYAVGGASGKTDLDTVERYNPERDQWELVAAMNTARVGVSAAVVNRLLYAIGGFHGVDRFKSVECFHPEKNEWLFVSAMNQERSGAGVVAVGQYIYVAGGMGLSGQLSSFERYDTEKDIWTQLSPMLTARSALTLAVLDKQIYAMGGFNGTSVVDTVEIYNLETDQWRVGPPLSCPRSGHATAAPFKTCNFTSATQSRSCPMMKAARNSPLALM</sequence>
<keyword evidence="8" id="KW-0009">Actin-binding</keyword>
<dbReference type="FunFam" id="1.25.40.420:FF:000001">
    <property type="entry name" value="Kelch-like family member 12"/>
    <property type="match status" value="1"/>
</dbReference>
<evidence type="ECO:0000313" key="12">
    <source>
        <dbReference type="Proteomes" id="UP000000305"/>
    </source>
</evidence>
<evidence type="ECO:0000256" key="6">
    <source>
        <dbReference type="ARBA" id="ARBA00022737"/>
    </source>
</evidence>
<dbReference type="UniPathway" id="UPA00143"/>
<dbReference type="GO" id="GO:1990756">
    <property type="term" value="F:ubiquitin-like ligase-substrate adaptor activity"/>
    <property type="evidence" value="ECO:0000318"/>
    <property type="project" value="GO_Central"/>
</dbReference>
<dbReference type="OMA" id="TECLTEY"/>
<dbReference type="PANTHER" id="PTHR24412">
    <property type="entry name" value="KELCH PROTEIN"/>
    <property type="match status" value="1"/>
</dbReference>
<protein>
    <recommendedName>
        <fullName evidence="3">Kelch-like protein diablo</fullName>
    </recommendedName>
</protein>
<dbReference type="Pfam" id="PF24681">
    <property type="entry name" value="Kelch_KLHDC2_KLHL20_DRC7"/>
    <property type="match status" value="1"/>
</dbReference>
<evidence type="ECO:0000256" key="3">
    <source>
        <dbReference type="ARBA" id="ARBA00013699"/>
    </source>
</evidence>
<proteinExistence type="predicted"/>
<dbReference type="SMART" id="SM00875">
    <property type="entry name" value="BACK"/>
    <property type="match status" value="1"/>
</dbReference>
<evidence type="ECO:0000256" key="9">
    <source>
        <dbReference type="ARBA" id="ARBA00043912"/>
    </source>
</evidence>
<organism evidence="11 12">
    <name type="scientific">Daphnia pulex</name>
    <name type="common">Water flea</name>
    <dbReference type="NCBI Taxonomy" id="6669"/>
    <lineage>
        <taxon>Eukaryota</taxon>
        <taxon>Metazoa</taxon>
        <taxon>Ecdysozoa</taxon>
        <taxon>Arthropoda</taxon>
        <taxon>Crustacea</taxon>
        <taxon>Branchiopoda</taxon>
        <taxon>Diplostraca</taxon>
        <taxon>Cladocera</taxon>
        <taxon>Anomopoda</taxon>
        <taxon>Daphniidae</taxon>
        <taxon>Daphnia</taxon>
    </lineage>
</organism>
<dbReference type="InterPro" id="IPR015915">
    <property type="entry name" value="Kelch-typ_b-propeller"/>
</dbReference>
<dbReference type="OrthoDB" id="45365at2759"/>
<evidence type="ECO:0000256" key="7">
    <source>
        <dbReference type="ARBA" id="ARBA00022786"/>
    </source>
</evidence>
<dbReference type="GO" id="GO:0043161">
    <property type="term" value="P:proteasome-mediated ubiquitin-dependent protein catabolic process"/>
    <property type="evidence" value="ECO:0000318"/>
    <property type="project" value="GO_Central"/>
</dbReference>
<dbReference type="eggNOG" id="KOG4441">
    <property type="taxonomic scope" value="Eukaryota"/>
</dbReference>
<evidence type="ECO:0000256" key="8">
    <source>
        <dbReference type="ARBA" id="ARBA00023203"/>
    </source>
</evidence>
<dbReference type="InterPro" id="IPR000210">
    <property type="entry name" value="BTB/POZ_dom"/>
</dbReference>
<dbReference type="SUPFAM" id="SSF54695">
    <property type="entry name" value="POZ domain"/>
    <property type="match status" value="1"/>
</dbReference>
<accession>E9G1S5</accession>
<keyword evidence="12" id="KW-1185">Reference proteome</keyword>
<feature type="domain" description="BTB" evidence="10">
    <location>
        <begin position="71"/>
        <end position="138"/>
    </location>
</feature>
<keyword evidence="6" id="KW-0677">Repeat</keyword>
<keyword evidence="4" id="KW-0880">Kelch repeat</keyword>
<dbReference type="GO" id="GO:0005737">
    <property type="term" value="C:cytoplasm"/>
    <property type="evidence" value="ECO:0000318"/>
    <property type="project" value="GO_Central"/>
</dbReference>
<dbReference type="InterPro" id="IPR011333">
    <property type="entry name" value="SKP1/BTB/POZ_sf"/>
</dbReference>